<feature type="compositionally biased region" description="Polar residues" evidence="1">
    <location>
        <begin position="1186"/>
        <end position="1199"/>
    </location>
</feature>
<keyword evidence="2" id="KW-0812">Transmembrane</keyword>
<gene>
    <name evidence="3" type="ORF">NC653_003449</name>
</gene>
<sequence>MDIYHSTLKEERSIDTWRNCHKFCFDNAGLPVSVHSAFLPRHHCTNLGFCVHCIKVKHMATSAIGLLQLKLVMCIAVMILCALDSTKSIVIVNFHQAPPEQSRISTAVFQYSAEFPDGSNACKNTSCHISCELDGRTLRSCPADIIVFKNLTVNHKHSFRLNVTTRNGERNSSSYSWFIDTIPPSATIFSEQNYTNAGNITIDVTFSEACTGLGGFKCVNSSNCDVILNGPAYVHASSLHIIKPNIKYRLDLTLSLKSLRGRILVRMADNFCTDKAGNSFTRTNSSSLIIHFDRRPVLVDLWMPVPSYVMEINGVPRTVLATNKIGDLKICLDFSIPIGNSTEEVLKSLHVNSDNVLPVLIGNHGNRKFFFELRNASKAETITVELDSGLVGRTGTPVSQAASLTILFDSTKPEVRLSTSSPNVTKASDMKVIVGFTKPVFGFEASMVQVEGGKVTRQELSRALYSLTVLAVTQNVVSITIPAGKNSTTDFASEFKNLNLTIDSTPAISMALYSFVTSGVIATSLTAAALSLSTANLGAIRSLAAGDTDNFASKPSMNLHGFFGHLQVFVLSDWLSASHPIEYSETTKGLRWLIPRQKLPWKDGGPSIWPNHVYLAKENLRILSLEYRNWFNTNLNSSSNMEDQLPFQTEINLNFGWRHGYSTSMKSTPYGPPLNSREYFTYFLRGEPSSATILIKETENYKGWQDLEKNLFWLGVGGGSLLIIHVITLLFLRWRTGVPAHGIFSVPRFELLLLILMLPCISQSSAFVMKGGSPRGIIIGALLLVVPGALILFTILFLIIAIFSGSFAQYKEIRDIAVGDPWYKKLWSVFVGKQVIGKWFYKEGLPTSLLPRFGILFENLRGPPLFVFVDHCVPNTLPTWIESGQSGIGRMRAVSSDDSNEETRMTWSRRLVGCARSSYVILDLVRRIGLGILSGAYRSPESSQSLLALAITLIQFIYLLTLKPYIRRRVHLVESISLLCEAGIFGFSIATERSNHMEESKLGYTMLALLFLTFIVHIVNEWYALVKCLLRLSQPRRNSFKFGLKLAAKGLVLPFLPRKHWSKVIPNFSQPKTGLSAVPPLSPESVDRRTHQGDPLSALSATVVPVLSPGSPSPDVIQETSYTTAETSLHSAQSVGEGKGSRGLNLEKKSELNKLRQLARASFSGNSRGQESTSYAFRDRFFSPGTPDSSQASTSKTRQ</sequence>
<proteinExistence type="predicted"/>
<evidence type="ECO:0008006" key="5">
    <source>
        <dbReference type="Google" id="ProtNLM"/>
    </source>
</evidence>
<dbReference type="PANTHER" id="PTHR34677">
    <property type="match status" value="1"/>
</dbReference>
<name>A0AAD6RRS5_9ROSI</name>
<comment type="caution">
    <text evidence="3">The sequence shown here is derived from an EMBL/GenBank/DDBJ whole genome shotgun (WGS) entry which is preliminary data.</text>
</comment>
<evidence type="ECO:0000256" key="2">
    <source>
        <dbReference type="SAM" id="Phobius"/>
    </source>
</evidence>
<feature type="transmembrane region" description="Helical" evidence="2">
    <location>
        <begin position="751"/>
        <end position="769"/>
    </location>
</feature>
<feature type="transmembrane region" description="Helical" evidence="2">
    <location>
        <begin position="711"/>
        <end position="731"/>
    </location>
</feature>
<feature type="region of interest" description="Disordered" evidence="1">
    <location>
        <begin position="1073"/>
        <end position="1093"/>
    </location>
</feature>
<feature type="transmembrane region" description="Helical" evidence="2">
    <location>
        <begin position="781"/>
        <end position="803"/>
    </location>
</feature>
<keyword evidence="2" id="KW-0472">Membrane</keyword>
<dbReference type="EMBL" id="JAQIZT010000001">
    <property type="protein sequence ID" value="KAJ7013817.1"/>
    <property type="molecule type" value="Genomic_DNA"/>
</dbReference>
<feature type="compositionally biased region" description="Polar residues" evidence="1">
    <location>
        <begin position="1118"/>
        <end position="1134"/>
    </location>
</feature>
<reference evidence="3 4" key="1">
    <citation type="journal article" date="2023" name="Mol. Ecol. Resour.">
        <title>Chromosome-level genome assembly of a triploid poplar Populus alba 'Berolinensis'.</title>
        <authorList>
            <person name="Chen S."/>
            <person name="Yu Y."/>
            <person name="Wang X."/>
            <person name="Wang S."/>
            <person name="Zhang T."/>
            <person name="Zhou Y."/>
            <person name="He R."/>
            <person name="Meng N."/>
            <person name="Wang Y."/>
            <person name="Liu W."/>
            <person name="Liu Z."/>
            <person name="Liu J."/>
            <person name="Guo Q."/>
            <person name="Huang H."/>
            <person name="Sederoff R.R."/>
            <person name="Wang G."/>
            <person name="Qu G."/>
            <person name="Chen S."/>
        </authorList>
    </citation>
    <scope>NUCLEOTIDE SEQUENCE [LARGE SCALE GENOMIC DNA]</scope>
    <source>
        <strain evidence="3">SC-2020</strain>
    </source>
</reference>
<feature type="transmembrane region" description="Helical" evidence="2">
    <location>
        <begin position="1002"/>
        <end position="1026"/>
    </location>
</feature>
<evidence type="ECO:0000256" key="1">
    <source>
        <dbReference type="SAM" id="MobiDB-lite"/>
    </source>
</evidence>
<feature type="compositionally biased region" description="Polar residues" evidence="1">
    <location>
        <begin position="1163"/>
        <end position="1175"/>
    </location>
</feature>
<accession>A0AAD6RRS5</accession>
<protein>
    <recommendedName>
        <fullName evidence="5">Bacterial Ig-like domain-containing protein</fullName>
    </recommendedName>
</protein>
<dbReference type="PANTHER" id="PTHR34677:SF3">
    <property type="entry name" value="BACTERIAL IG-LIKE DOMAIN-CONTAINING PROTEIN"/>
    <property type="match status" value="1"/>
</dbReference>
<keyword evidence="2" id="KW-1133">Transmembrane helix</keyword>
<dbReference type="AlphaFoldDB" id="A0AAD6RRS5"/>
<dbReference type="Proteomes" id="UP001164929">
    <property type="component" value="Chromosome 1"/>
</dbReference>
<organism evidence="3 4">
    <name type="scientific">Populus alba x Populus x berolinensis</name>
    <dbReference type="NCBI Taxonomy" id="444605"/>
    <lineage>
        <taxon>Eukaryota</taxon>
        <taxon>Viridiplantae</taxon>
        <taxon>Streptophyta</taxon>
        <taxon>Embryophyta</taxon>
        <taxon>Tracheophyta</taxon>
        <taxon>Spermatophyta</taxon>
        <taxon>Magnoliopsida</taxon>
        <taxon>eudicotyledons</taxon>
        <taxon>Gunneridae</taxon>
        <taxon>Pentapetalae</taxon>
        <taxon>rosids</taxon>
        <taxon>fabids</taxon>
        <taxon>Malpighiales</taxon>
        <taxon>Salicaceae</taxon>
        <taxon>Saliceae</taxon>
        <taxon>Populus</taxon>
    </lineage>
</organism>
<evidence type="ECO:0000313" key="4">
    <source>
        <dbReference type="Proteomes" id="UP001164929"/>
    </source>
</evidence>
<feature type="region of interest" description="Disordered" evidence="1">
    <location>
        <begin position="1159"/>
        <end position="1199"/>
    </location>
</feature>
<feature type="transmembrane region" description="Helical" evidence="2">
    <location>
        <begin position="943"/>
        <end position="960"/>
    </location>
</feature>
<feature type="transmembrane region" description="Helical" evidence="2">
    <location>
        <begin position="510"/>
        <end position="532"/>
    </location>
</feature>
<evidence type="ECO:0000313" key="3">
    <source>
        <dbReference type="EMBL" id="KAJ7013817.1"/>
    </source>
</evidence>
<feature type="region of interest" description="Disordered" evidence="1">
    <location>
        <begin position="1109"/>
        <end position="1145"/>
    </location>
</feature>
<keyword evidence="4" id="KW-1185">Reference proteome</keyword>
<feature type="transmembrane region" description="Helical" evidence="2">
    <location>
        <begin position="972"/>
        <end position="990"/>
    </location>
</feature>